<evidence type="ECO:0000313" key="2">
    <source>
        <dbReference type="Proteomes" id="UP000724584"/>
    </source>
</evidence>
<dbReference type="EMBL" id="JAGIZQ010000007">
    <property type="protein sequence ID" value="KAH6617616.1"/>
    <property type="molecule type" value="Genomic_DNA"/>
</dbReference>
<evidence type="ECO:0000313" key="1">
    <source>
        <dbReference type="EMBL" id="KAH6617616.1"/>
    </source>
</evidence>
<protein>
    <submittedName>
        <fullName evidence="1">Uncharacterized protein</fullName>
    </submittedName>
</protein>
<comment type="caution">
    <text evidence="1">The sequence shown here is derived from an EMBL/GenBank/DDBJ whole genome shotgun (WGS) entry which is preliminary data.</text>
</comment>
<dbReference type="Proteomes" id="UP000724584">
    <property type="component" value="Unassembled WGS sequence"/>
</dbReference>
<proteinExistence type="predicted"/>
<accession>A0ACB7NWD2</accession>
<name>A0ACB7NWD2_9PEZI</name>
<gene>
    <name evidence="1" type="ORF">F5144DRAFT_397232</name>
</gene>
<sequence>MGLWLEGVQWAVSPLFLACGWNYPCLYDTMEFQETQIDMRISQCVVILHGHLNSQTLQAGWIPVIVVSVALPAFIRLVALRLPSRAATESILGGNASNALPRCDTGLNLGGGRCFLHTQSDIILSTVLLPCKRPLATPRLRPLPLRLSITSSF</sequence>
<organism evidence="1 2">
    <name type="scientific">Chaetomium tenue</name>
    <dbReference type="NCBI Taxonomy" id="1854479"/>
    <lineage>
        <taxon>Eukaryota</taxon>
        <taxon>Fungi</taxon>
        <taxon>Dikarya</taxon>
        <taxon>Ascomycota</taxon>
        <taxon>Pezizomycotina</taxon>
        <taxon>Sordariomycetes</taxon>
        <taxon>Sordariomycetidae</taxon>
        <taxon>Sordariales</taxon>
        <taxon>Chaetomiaceae</taxon>
        <taxon>Chaetomium</taxon>
    </lineage>
</organism>
<keyword evidence="2" id="KW-1185">Reference proteome</keyword>
<reference evidence="1 2" key="1">
    <citation type="journal article" date="2021" name="Nat. Commun.">
        <title>Genetic determinants of endophytism in the Arabidopsis root mycobiome.</title>
        <authorList>
            <person name="Mesny F."/>
            <person name="Miyauchi S."/>
            <person name="Thiergart T."/>
            <person name="Pickel B."/>
            <person name="Atanasova L."/>
            <person name="Karlsson M."/>
            <person name="Huettel B."/>
            <person name="Barry K.W."/>
            <person name="Haridas S."/>
            <person name="Chen C."/>
            <person name="Bauer D."/>
            <person name="Andreopoulos W."/>
            <person name="Pangilinan J."/>
            <person name="LaButti K."/>
            <person name="Riley R."/>
            <person name="Lipzen A."/>
            <person name="Clum A."/>
            <person name="Drula E."/>
            <person name="Henrissat B."/>
            <person name="Kohler A."/>
            <person name="Grigoriev I.V."/>
            <person name="Martin F.M."/>
            <person name="Hacquard S."/>
        </authorList>
    </citation>
    <scope>NUCLEOTIDE SEQUENCE [LARGE SCALE GENOMIC DNA]</scope>
    <source>
        <strain evidence="1 2">MPI-SDFR-AT-0079</strain>
    </source>
</reference>